<dbReference type="SUPFAM" id="SSF48056">
    <property type="entry name" value="Di-copper centre-containing domain"/>
    <property type="match status" value="1"/>
</dbReference>
<evidence type="ECO:0000259" key="3">
    <source>
        <dbReference type="PROSITE" id="PS00498"/>
    </source>
</evidence>
<dbReference type="PRINTS" id="PR00092">
    <property type="entry name" value="TYROSINASE"/>
</dbReference>
<evidence type="ECO:0000256" key="2">
    <source>
        <dbReference type="SAM" id="SignalP"/>
    </source>
</evidence>
<dbReference type="OrthoDB" id="6132182at2759"/>
<organism evidence="4 5">
    <name type="scientific">Oesophagostomum dentatum</name>
    <name type="common">Nodular worm</name>
    <dbReference type="NCBI Taxonomy" id="61180"/>
    <lineage>
        <taxon>Eukaryota</taxon>
        <taxon>Metazoa</taxon>
        <taxon>Ecdysozoa</taxon>
        <taxon>Nematoda</taxon>
        <taxon>Chromadorea</taxon>
        <taxon>Rhabditida</taxon>
        <taxon>Rhabditina</taxon>
        <taxon>Rhabditomorpha</taxon>
        <taxon>Strongyloidea</taxon>
        <taxon>Strongylidae</taxon>
        <taxon>Oesophagostomum</taxon>
    </lineage>
</organism>
<feature type="signal peptide" evidence="2">
    <location>
        <begin position="1"/>
        <end position="23"/>
    </location>
</feature>
<feature type="domain" description="Tyrosinase copper-binding" evidence="3">
    <location>
        <begin position="310"/>
        <end position="321"/>
    </location>
</feature>
<dbReference type="AlphaFoldDB" id="A0A0B1SX71"/>
<dbReference type="PANTHER" id="PTHR11474:SF21">
    <property type="entry name" value="SHKT DOMAIN-CONTAINING PROTEIN"/>
    <property type="match status" value="1"/>
</dbReference>
<feature type="chain" id="PRO_5002065102" evidence="2">
    <location>
        <begin position="24"/>
        <end position="438"/>
    </location>
</feature>
<dbReference type="InterPro" id="IPR008922">
    <property type="entry name" value="Di-copper_centre_dom_sf"/>
</dbReference>
<keyword evidence="5" id="KW-1185">Reference proteome</keyword>
<dbReference type="Pfam" id="PF00264">
    <property type="entry name" value="Tyrosinase"/>
    <property type="match status" value="1"/>
</dbReference>
<dbReference type="Proteomes" id="UP000053660">
    <property type="component" value="Unassembled WGS sequence"/>
</dbReference>
<keyword evidence="2" id="KW-0732">Signal</keyword>
<proteinExistence type="predicted"/>
<reference evidence="4 5" key="1">
    <citation type="submission" date="2014-03" db="EMBL/GenBank/DDBJ databases">
        <title>Draft genome of the hookworm Oesophagostomum dentatum.</title>
        <authorList>
            <person name="Mitreva M."/>
        </authorList>
    </citation>
    <scope>NUCLEOTIDE SEQUENCE [LARGE SCALE GENOMIC DNA]</scope>
    <source>
        <strain evidence="4 5">OD-Hann</strain>
    </source>
</reference>
<evidence type="ECO:0000313" key="5">
    <source>
        <dbReference type="Proteomes" id="UP000053660"/>
    </source>
</evidence>
<dbReference type="PANTHER" id="PTHR11474">
    <property type="entry name" value="TYROSINASE FAMILY MEMBER"/>
    <property type="match status" value="1"/>
</dbReference>
<dbReference type="GO" id="GO:0046872">
    <property type="term" value="F:metal ion binding"/>
    <property type="evidence" value="ECO:0007669"/>
    <property type="project" value="UniProtKB-KW"/>
</dbReference>
<dbReference type="GO" id="GO:0016491">
    <property type="term" value="F:oxidoreductase activity"/>
    <property type="evidence" value="ECO:0007669"/>
    <property type="project" value="InterPro"/>
</dbReference>
<dbReference type="PROSITE" id="PS00498">
    <property type="entry name" value="TYROSINASE_2"/>
    <property type="match status" value="1"/>
</dbReference>
<protein>
    <submittedName>
        <fullName evidence="4">Common central domain of tyrosinase</fullName>
    </submittedName>
</protein>
<sequence length="438" mass="47609">MLVAKLSVLHLLLLAYLTVSVYSQNCNNAPTASLQVICNQIAAWSLSSRAISPVSPQSVAAPGAAGPGFSALAASVNPTTAQECMDIACLCGFFGGSGGSNCVLRNGQRLTQAYRKEYRVMTDQERNRYHTAMWTIKGNGDYDVLSRIHSSFATSPGAHSGPAFLPWHREFIKRLEIALRRVDPSVSLPYWDSTLDSTIPNPAQSSLFTNELMGQTGSDGLIATGAFRGWRTVDNSRPFRRSVGSQGRTFQESDISTLMSTFDFTQVLAYTAPSANCPNPAAWTAVEYAHGNPHIFIGGDMFSPLTSTNDPIFWNHHSFVDLIWENWRLARQSRSARETQFPPNNIACSSAAHFGSNTMQPFFPMVNTDGLANAYTDNLYTFAPRPSCSAGNPNGCGSRFLFCDLSHGNPRCAAKIAVNGNCGGYSRSMNEYTTISGI</sequence>
<name>A0A0B1SX71_OESDE</name>
<dbReference type="InterPro" id="IPR002227">
    <property type="entry name" value="Tyrosinase_Cu-bd"/>
</dbReference>
<keyword evidence="1" id="KW-0479">Metal-binding</keyword>
<dbReference type="EMBL" id="KN557031">
    <property type="protein sequence ID" value="KHJ87780.1"/>
    <property type="molecule type" value="Genomic_DNA"/>
</dbReference>
<gene>
    <name evidence="4" type="ORF">OESDEN_12437</name>
</gene>
<dbReference type="InterPro" id="IPR050316">
    <property type="entry name" value="Tyrosinase/Hemocyanin"/>
</dbReference>
<dbReference type="Gene3D" id="1.10.1280.10">
    <property type="entry name" value="Di-copper center containing domain from catechol oxidase"/>
    <property type="match status" value="1"/>
</dbReference>
<evidence type="ECO:0000256" key="1">
    <source>
        <dbReference type="ARBA" id="ARBA00022723"/>
    </source>
</evidence>
<evidence type="ECO:0000313" key="4">
    <source>
        <dbReference type="EMBL" id="KHJ87780.1"/>
    </source>
</evidence>
<accession>A0A0B1SX71</accession>